<dbReference type="GO" id="GO:0006935">
    <property type="term" value="P:chemotaxis"/>
    <property type="evidence" value="ECO:0007669"/>
    <property type="project" value="UniProtKB-KW"/>
</dbReference>
<accession>A0A1Y6CLA3</accession>
<evidence type="ECO:0000256" key="1">
    <source>
        <dbReference type="ARBA" id="ARBA00022500"/>
    </source>
</evidence>
<keyword evidence="3" id="KW-1185">Reference proteome</keyword>
<dbReference type="RefSeq" id="WP_132322555.1">
    <property type="nucleotide sequence ID" value="NZ_FWZT01000019.1"/>
</dbReference>
<organism evidence="2 3">
    <name type="scientific">Pseudobacteriovorax antillogorgiicola</name>
    <dbReference type="NCBI Taxonomy" id="1513793"/>
    <lineage>
        <taxon>Bacteria</taxon>
        <taxon>Pseudomonadati</taxon>
        <taxon>Bdellovibrionota</taxon>
        <taxon>Oligoflexia</taxon>
        <taxon>Oligoflexales</taxon>
        <taxon>Pseudobacteriovoracaceae</taxon>
        <taxon>Pseudobacteriovorax</taxon>
    </lineage>
</organism>
<evidence type="ECO:0000313" key="3">
    <source>
        <dbReference type="Proteomes" id="UP000192907"/>
    </source>
</evidence>
<reference evidence="3" key="1">
    <citation type="submission" date="2017-04" db="EMBL/GenBank/DDBJ databases">
        <authorList>
            <person name="Varghese N."/>
            <person name="Submissions S."/>
        </authorList>
    </citation>
    <scope>NUCLEOTIDE SEQUENCE [LARGE SCALE GENOMIC DNA]</scope>
    <source>
        <strain evidence="3">RKEM611</strain>
    </source>
</reference>
<dbReference type="SUPFAM" id="SSF103039">
    <property type="entry name" value="CheC-like"/>
    <property type="match status" value="1"/>
</dbReference>
<dbReference type="Proteomes" id="UP000192907">
    <property type="component" value="Unassembled WGS sequence"/>
</dbReference>
<name>A0A1Y6CLA3_9BACT</name>
<dbReference type="InterPro" id="IPR028976">
    <property type="entry name" value="CheC-like_sf"/>
</dbReference>
<proteinExistence type="predicted"/>
<gene>
    <name evidence="2" type="ORF">SAMN06296036_11931</name>
</gene>
<sequence>MSAVNPKFQDFLVETSSNSLKSFTNLQFETTILGVDDLPFYQYLATMVIGSSENKVLLTVHFWSDDASVLTKDPRKILDKSVKLDIFKEYLNIYSSKIKNQLNLQGLDLGISLPFIAPGYQSYFILDTNAYTQQFCWELKRNKTRIGFGCGLAFKETDVLNRIAESETGSEEFHDLEML</sequence>
<keyword evidence="1" id="KW-0145">Chemotaxis</keyword>
<evidence type="ECO:0000313" key="2">
    <source>
        <dbReference type="EMBL" id="SMF57905.1"/>
    </source>
</evidence>
<dbReference type="EMBL" id="FWZT01000019">
    <property type="protein sequence ID" value="SMF57905.1"/>
    <property type="molecule type" value="Genomic_DNA"/>
</dbReference>
<protein>
    <submittedName>
        <fullName evidence="2">Uncharacterized protein</fullName>
    </submittedName>
</protein>
<dbReference type="AlphaFoldDB" id="A0A1Y6CLA3"/>
<dbReference type="STRING" id="1513793.SAMN06296036_11931"/>